<gene>
    <name evidence="3" type="ORF">BSTOLATCC_MIC39452</name>
</gene>
<keyword evidence="4" id="KW-1185">Reference proteome</keyword>
<feature type="region of interest" description="Disordered" evidence="2">
    <location>
        <begin position="143"/>
        <end position="179"/>
    </location>
</feature>
<accession>A0AAU9JV97</accession>
<feature type="coiled-coil region" evidence="1">
    <location>
        <begin position="53"/>
        <end position="80"/>
    </location>
</feature>
<keyword evidence="1" id="KW-0175">Coiled coil</keyword>
<evidence type="ECO:0000256" key="1">
    <source>
        <dbReference type="SAM" id="Coils"/>
    </source>
</evidence>
<evidence type="ECO:0000313" key="4">
    <source>
        <dbReference type="Proteomes" id="UP001162131"/>
    </source>
</evidence>
<reference evidence="3" key="1">
    <citation type="submission" date="2021-09" db="EMBL/GenBank/DDBJ databases">
        <authorList>
            <consortium name="AG Swart"/>
            <person name="Singh M."/>
            <person name="Singh A."/>
            <person name="Seah K."/>
            <person name="Emmerich C."/>
        </authorList>
    </citation>
    <scope>NUCLEOTIDE SEQUENCE</scope>
    <source>
        <strain evidence="3">ATCC30299</strain>
    </source>
</reference>
<dbReference type="EMBL" id="CAJZBQ010000039">
    <property type="protein sequence ID" value="CAG9325653.1"/>
    <property type="molecule type" value="Genomic_DNA"/>
</dbReference>
<proteinExistence type="predicted"/>
<feature type="compositionally biased region" description="Basic residues" evidence="2">
    <location>
        <begin position="153"/>
        <end position="166"/>
    </location>
</feature>
<feature type="compositionally biased region" description="Polar residues" evidence="2">
    <location>
        <begin position="168"/>
        <end position="179"/>
    </location>
</feature>
<dbReference type="Proteomes" id="UP001162131">
    <property type="component" value="Unassembled WGS sequence"/>
</dbReference>
<sequence length="179" mass="21598">MEKEWRVMAFRISKCFELFDHSAKSRSNGFDKLLDIFPMKFYQEEKTKRIHDNEMLKEKVKEKREKIKQLEEFSERLKKSRFERKIRFYKNAYDARNSKLNHYREMANNKPIKVETQSRLQLTLKTEPGRFTDLFELTGIDERAKTPNPSKSRFGKRTQSTHRYRFKSNASASLTRSIN</sequence>
<comment type="caution">
    <text evidence="3">The sequence shown here is derived from an EMBL/GenBank/DDBJ whole genome shotgun (WGS) entry which is preliminary data.</text>
</comment>
<protein>
    <submittedName>
        <fullName evidence="3">Uncharacterized protein</fullName>
    </submittedName>
</protein>
<evidence type="ECO:0000313" key="3">
    <source>
        <dbReference type="EMBL" id="CAG9325653.1"/>
    </source>
</evidence>
<organism evidence="3 4">
    <name type="scientific">Blepharisma stoltei</name>
    <dbReference type="NCBI Taxonomy" id="1481888"/>
    <lineage>
        <taxon>Eukaryota</taxon>
        <taxon>Sar</taxon>
        <taxon>Alveolata</taxon>
        <taxon>Ciliophora</taxon>
        <taxon>Postciliodesmatophora</taxon>
        <taxon>Heterotrichea</taxon>
        <taxon>Heterotrichida</taxon>
        <taxon>Blepharismidae</taxon>
        <taxon>Blepharisma</taxon>
    </lineage>
</organism>
<dbReference type="AlphaFoldDB" id="A0AAU9JV97"/>
<evidence type="ECO:0000256" key="2">
    <source>
        <dbReference type="SAM" id="MobiDB-lite"/>
    </source>
</evidence>
<name>A0AAU9JV97_9CILI</name>